<dbReference type="Proteomes" id="UP001152607">
    <property type="component" value="Unassembled WGS sequence"/>
</dbReference>
<dbReference type="AlphaFoldDB" id="A0A9W4UH31"/>
<gene>
    <name evidence="1" type="ORF">PDIGIT_LOCUS9497</name>
</gene>
<keyword evidence="2" id="KW-1185">Reference proteome</keyword>
<sequence>MSAKEYAKLPHSQETKIRPCNVNPITGKNISPFHILSCGHLAAVNGADWSCALNCFYTASIASPSPDSVPDVNHIYCESCQNLPISSYEAIHPAHHLRPALSPTQIVIGHYTDYDEQELAIPSFFARLSRHRDNPQYIHRLLCGHEVFCATPRSCASNCKQQSHCPSFGFRASRLDDAIVCRECVSEAEKVYFQFASTGGVHARDIVQQYGVLIPSSHPVRMSLDRLGGASGAESMRYVRLYDAAGFILN</sequence>
<reference evidence="1" key="1">
    <citation type="submission" date="2023-01" db="EMBL/GenBank/DDBJ databases">
        <authorList>
            <person name="Van Ghelder C."/>
            <person name="Rancurel C."/>
        </authorList>
    </citation>
    <scope>NUCLEOTIDE SEQUENCE</scope>
    <source>
        <strain evidence="1">CNCM I-4278</strain>
    </source>
</reference>
<name>A0A9W4UH31_9PLEO</name>
<comment type="caution">
    <text evidence="1">The sequence shown here is derived from an EMBL/GenBank/DDBJ whole genome shotgun (WGS) entry which is preliminary data.</text>
</comment>
<organism evidence="1 2">
    <name type="scientific">Periconia digitata</name>
    <dbReference type="NCBI Taxonomy" id="1303443"/>
    <lineage>
        <taxon>Eukaryota</taxon>
        <taxon>Fungi</taxon>
        <taxon>Dikarya</taxon>
        <taxon>Ascomycota</taxon>
        <taxon>Pezizomycotina</taxon>
        <taxon>Dothideomycetes</taxon>
        <taxon>Pleosporomycetidae</taxon>
        <taxon>Pleosporales</taxon>
        <taxon>Massarineae</taxon>
        <taxon>Periconiaceae</taxon>
        <taxon>Periconia</taxon>
    </lineage>
</organism>
<accession>A0A9W4UH31</accession>
<dbReference type="OrthoDB" id="3690919at2759"/>
<evidence type="ECO:0000313" key="2">
    <source>
        <dbReference type="Proteomes" id="UP001152607"/>
    </source>
</evidence>
<protein>
    <submittedName>
        <fullName evidence="1">Uncharacterized protein</fullName>
    </submittedName>
</protein>
<evidence type="ECO:0000313" key="1">
    <source>
        <dbReference type="EMBL" id="CAI6336398.1"/>
    </source>
</evidence>
<dbReference type="EMBL" id="CAOQHR010000006">
    <property type="protein sequence ID" value="CAI6336398.1"/>
    <property type="molecule type" value="Genomic_DNA"/>
</dbReference>
<proteinExistence type="predicted"/>